<reference evidence="23 24" key="1">
    <citation type="submission" date="2020-06" db="EMBL/GenBank/DDBJ databases">
        <title>The yeast mating-type switching endonuclease HO is a domesticated member of an unorthodox homing genetic element family.</title>
        <authorList>
            <person name="Coughlan A.Y."/>
            <person name="Lombardi L."/>
            <person name="Braun-Galleani S."/>
            <person name="Martos A.R."/>
            <person name="Galeote V."/>
            <person name="Bigey F."/>
            <person name="Dequin S."/>
            <person name="Byrne K.P."/>
            <person name="Wolfe K.H."/>
        </authorList>
    </citation>
    <scope>NUCLEOTIDE SEQUENCE [LARGE SCALE GENOMIC DNA]</scope>
    <source>
        <strain evidence="23 24">CBS2947</strain>
    </source>
</reference>
<evidence type="ECO:0000256" key="7">
    <source>
        <dbReference type="ARBA" id="ARBA00022723"/>
    </source>
</evidence>
<keyword evidence="10" id="KW-0378">Hydrolase</keyword>
<dbReference type="GO" id="GO:0007127">
    <property type="term" value="P:meiosis I"/>
    <property type="evidence" value="ECO:0007669"/>
    <property type="project" value="UniProtKB-ARBA"/>
</dbReference>
<keyword evidence="6" id="KW-0158">Chromosome</keyword>
<evidence type="ECO:0000256" key="15">
    <source>
        <dbReference type="ARBA" id="ARBA00023204"/>
    </source>
</evidence>
<comment type="catalytic activity">
    <reaction evidence="18">
        <text>ATP + H2O = ADP + phosphate + H(+)</text>
        <dbReference type="Rhea" id="RHEA:13065"/>
        <dbReference type="ChEBI" id="CHEBI:15377"/>
        <dbReference type="ChEBI" id="CHEBI:15378"/>
        <dbReference type="ChEBI" id="CHEBI:30616"/>
        <dbReference type="ChEBI" id="CHEBI:43474"/>
        <dbReference type="ChEBI" id="CHEBI:456216"/>
    </reaction>
</comment>
<dbReference type="GO" id="GO:0003691">
    <property type="term" value="F:double-stranded telomeric DNA binding"/>
    <property type="evidence" value="ECO:0007669"/>
    <property type="project" value="TreeGrafter"/>
</dbReference>
<dbReference type="GO" id="GO:0000725">
    <property type="term" value="P:recombinational repair"/>
    <property type="evidence" value="ECO:0007669"/>
    <property type="project" value="UniProtKB-ARBA"/>
</dbReference>
<feature type="binding site" evidence="19">
    <location>
        <position position="683"/>
    </location>
    <ligand>
        <name>Zn(2+)</name>
        <dbReference type="ChEBI" id="CHEBI:29105"/>
    </ligand>
</feature>
<dbReference type="InterPro" id="IPR027417">
    <property type="entry name" value="P-loop_NTPase"/>
</dbReference>
<evidence type="ECO:0000256" key="4">
    <source>
        <dbReference type="ARBA" id="ARBA00009439"/>
    </source>
</evidence>
<feature type="region of interest" description="Disordered" evidence="21">
    <location>
        <begin position="991"/>
        <end position="1019"/>
    </location>
</feature>
<dbReference type="PANTHER" id="PTHR18867:SF12">
    <property type="entry name" value="DNA REPAIR PROTEIN RAD50"/>
    <property type="match status" value="1"/>
</dbReference>
<evidence type="ECO:0000256" key="11">
    <source>
        <dbReference type="ARBA" id="ARBA00022833"/>
    </source>
</evidence>
<keyword evidence="24" id="KW-1185">Reference proteome</keyword>
<dbReference type="NCBIfam" id="TIGR00606">
    <property type="entry name" value="rad50"/>
    <property type="match status" value="1"/>
</dbReference>
<keyword evidence="16" id="KW-0539">Nucleus</keyword>
<feature type="coiled-coil region" evidence="20">
    <location>
        <begin position="736"/>
        <end position="777"/>
    </location>
</feature>
<dbReference type="OrthoDB" id="18797at2759"/>
<dbReference type="GO" id="GO:0007004">
    <property type="term" value="P:telomere maintenance via telomerase"/>
    <property type="evidence" value="ECO:0007669"/>
    <property type="project" value="TreeGrafter"/>
</dbReference>
<gene>
    <name evidence="23" type="ORF">HG537_0B01290</name>
</gene>
<evidence type="ECO:0000256" key="6">
    <source>
        <dbReference type="ARBA" id="ARBA00022454"/>
    </source>
</evidence>
<evidence type="ECO:0000256" key="8">
    <source>
        <dbReference type="ARBA" id="ARBA00022741"/>
    </source>
</evidence>
<evidence type="ECO:0000256" key="9">
    <source>
        <dbReference type="ARBA" id="ARBA00022763"/>
    </source>
</evidence>
<evidence type="ECO:0000256" key="2">
    <source>
        <dbReference type="ARBA" id="ARBA00004123"/>
    </source>
</evidence>
<dbReference type="GO" id="GO:0051880">
    <property type="term" value="F:G-quadruplex DNA binding"/>
    <property type="evidence" value="ECO:0007669"/>
    <property type="project" value="TreeGrafter"/>
</dbReference>
<keyword evidence="8" id="KW-0547">Nucleotide-binding</keyword>
<evidence type="ECO:0000256" key="5">
    <source>
        <dbReference type="ARBA" id="ARBA00017893"/>
    </source>
</evidence>
<feature type="coiled-coil region" evidence="20">
    <location>
        <begin position="219"/>
        <end position="340"/>
    </location>
</feature>
<dbReference type="GO" id="GO:0006303">
    <property type="term" value="P:double-strand break repair via nonhomologous end joining"/>
    <property type="evidence" value="ECO:0007669"/>
    <property type="project" value="UniProtKB-ARBA"/>
</dbReference>
<dbReference type="SUPFAM" id="SSF52540">
    <property type="entry name" value="P-loop containing nucleoside triphosphate hydrolases"/>
    <property type="match status" value="2"/>
</dbReference>
<evidence type="ECO:0000256" key="20">
    <source>
        <dbReference type="SAM" id="Coils"/>
    </source>
</evidence>
<evidence type="ECO:0000256" key="21">
    <source>
        <dbReference type="SAM" id="MobiDB-lite"/>
    </source>
</evidence>
<dbReference type="GO" id="GO:0016887">
    <property type="term" value="F:ATP hydrolysis activity"/>
    <property type="evidence" value="ECO:0007669"/>
    <property type="project" value="InterPro"/>
</dbReference>
<feature type="domain" description="Zinc-hook" evidence="22">
    <location>
        <begin position="633"/>
        <end position="734"/>
    </location>
</feature>
<evidence type="ECO:0000256" key="19">
    <source>
        <dbReference type="PROSITE-ProRule" id="PRU00471"/>
    </source>
</evidence>
<evidence type="ECO:0000256" key="3">
    <source>
        <dbReference type="ARBA" id="ARBA00004286"/>
    </source>
</evidence>
<evidence type="ECO:0000256" key="14">
    <source>
        <dbReference type="ARBA" id="ARBA00023054"/>
    </source>
</evidence>
<dbReference type="Pfam" id="PF04423">
    <property type="entry name" value="Rad50_zn_hook"/>
    <property type="match status" value="1"/>
</dbReference>
<dbReference type="GO" id="GO:0000794">
    <property type="term" value="C:condensed nuclear chromosome"/>
    <property type="evidence" value="ECO:0007669"/>
    <property type="project" value="TreeGrafter"/>
</dbReference>
<evidence type="ECO:0000256" key="12">
    <source>
        <dbReference type="ARBA" id="ARBA00022840"/>
    </source>
</evidence>
<evidence type="ECO:0000256" key="1">
    <source>
        <dbReference type="ARBA" id="ARBA00001947"/>
    </source>
</evidence>
<evidence type="ECO:0000313" key="24">
    <source>
        <dbReference type="Proteomes" id="UP000510647"/>
    </source>
</evidence>
<dbReference type="PROSITE" id="PS51131">
    <property type="entry name" value="ZN_HOOK"/>
    <property type="match status" value="1"/>
</dbReference>
<dbReference type="GO" id="GO:0070192">
    <property type="term" value="P:chromosome organization involved in meiotic cell cycle"/>
    <property type="evidence" value="ECO:0007669"/>
    <property type="project" value="TreeGrafter"/>
</dbReference>
<keyword evidence="9" id="KW-0227">DNA damage</keyword>
<feature type="coiled-coil region" evidence="20">
    <location>
        <begin position="875"/>
        <end position="926"/>
    </location>
</feature>
<dbReference type="Proteomes" id="UP000510647">
    <property type="component" value="Chromosome 2"/>
</dbReference>
<keyword evidence="13" id="KW-0460">Magnesium</keyword>
<evidence type="ECO:0000256" key="17">
    <source>
        <dbReference type="ARBA" id="ARBA00023254"/>
    </source>
</evidence>
<organism evidence="23 24">
    <name type="scientific">Torulaspora globosa</name>
    <dbReference type="NCBI Taxonomy" id="48254"/>
    <lineage>
        <taxon>Eukaryota</taxon>
        <taxon>Fungi</taxon>
        <taxon>Dikarya</taxon>
        <taxon>Ascomycota</taxon>
        <taxon>Saccharomycotina</taxon>
        <taxon>Saccharomycetes</taxon>
        <taxon>Saccharomycetales</taxon>
        <taxon>Saccharomycetaceae</taxon>
        <taxon>Torulaspora</taxon>
    </lineage>
</organism>
<protein>
    <recommendedName>
        <fullName evidence="5">DNA repair protein RAD50</fullName>
    </recommendedName>
</protein>
<comment type="cofactor">
    <cofactor evidence="1">
        <name>Zn(2+)</name>
        <dbReference type="ChEBI" id="CHEBI:29105"/>
    </cofactor>
</comment>
<name>A0A7H9HN94_9SACH</name>
<keyword evidence="17" id="KW-0469">Meiosis</keyword>
<dbReference type="EMBL" id="CP059268">
    <property type="protein sequence ID" value="QLQ78780.1"/>
    <property type="molecule type" value="Genomic_DNA"/>
</dbReference>
<evidence type="ECO:0000256" key="18">
    <source>
        <dbReference type="ARBA" id="ARBA00049360"/>
    </source>
</evidence>
<evidence type="ECO:0000256" key="10">
    <source>
        <dbReference type="ARBA" id="ARBA00022801"/>
    </source>
</evidence>
<dbReference type="GO" id="GO:0043047">
    <property type="term" value="F:single-stranded telomeric DNA binding"/>
    <property type="evidence" value="ECO:0007669"/>
    <property type="project" value="TreeGrafter"/>
</dbReference>
<comment type="similarity">
    <text evidence="4">Belongs to the SMC family. RAD50 subfamily.</text>
</comment>
<dbReference type="PANTHER" id="PTHR18867">
    <property type="entry name" value="RAD50"/>
    <property type="match status" value="1"/>
</dbReference>
<evidence type="ECO:0000256" key="13">
    <source>
        <dbReference type="ARBA" id="ARBA00022842"/>
    </source>
</evidence>
<dbReference type="FunFam" id="3.40.50.300:FF:001195">
    <property type="entry name" value="DNA repair protein rad50"/>
    <property type="match status" value="1"/>
</dbReference>
<dbReference type="FunFam" id="3.40.50.300:FF:000593">
    <property type="entry name" value="DNA repair protein RAD50"/>
    <property type="match status" value="1"/>
</dbReference>
<dbReference type="Pfam" id="PF13558">
    <property type="entry name" value="SbcC_Walker_B"/>
    <property type="match status" value="1"/>
</dbReference>
<keyword evidence="14 20" id="KW-0175">Coiled coil</keyword>
<dbReference type="InterPro" id="IPR013134">
    <property type="entry name" value="Zn_hook_RAD50"/>
</dbReference>
<dbReference type="GO" id="GO:0046872">
    <property type="term" value="F:metal ion binding"/>
    <property type="evidence" value="ECO:0007669"/>
    <property type="project" value="UniProtKB-UniRule"/>
</dbReference>
<dbReference type="InterPro" id="IPR038729">
    <property type="entry name" value="Rad50/SbcC_AAA"/>
</dbReference>
<evidence type="ECO:0000313" key="23">
    <source>
        <dbReference type="EMBL" id="QLQ78780.1"/>
    </source>
</evidence>
<keyword evidence="11 19" id="KW-0862">Zinc</keyword>
<dbReference type="Pfam" id="PF13476">
    <property type="entry name" value="AAA_23"/>
    <property type="match status" value="1"/>
</dbReference>
<feature type="binding site" evidence="19">
    <location>
        <position position="680"/>
    </location>
    <ligand>
        <name>Zn(2+)</name>
        <dbReference type="ChEBI" id="CHEBI:29105"/>
    </ligand>
</feature>
<feature type="compositionally biased region" description="Basic and acidic residues" evidence="21">
    <location>
        <begin position="1007"/>
        <end position="1018"/>
    </location>
</feature>
<dbReference type="InterPro" id="IPR004584">
    <property type="entry name" value="Rad50_eukaryotes"/>
</dbReference>
<keyword evidence="7 19" id="KW-0479">Metal-binding</keyword>
<dbReference type="GO" id="GO:0005524">
    <property type="term" value="F:ATP binding"/>
    <property type="evidence" value="ECO:0007669"/>
    <property type="project" value="UniProtKB-KW"/>
</dbReference>
<feature type="coiled-coil region" evidence="20">
    <location>
        <begin position="390"/>
        <end position="555"/>
    </location>
</feature>
<keyword evidence="15" id="KW-0234">DNA repair</keyword>
<proteinExistence type="inferred from homology"/>
<dbReference type="Gene3D" id="3.40.50.300">
    <property type="entry name" value="P-loop containing nucleotide triphosphate hydrolases"/>
    <property type="match status" value="2"/>
</dbReference>
<evidence type="ECO:0000256" key="16">
    <source>
        <dbReference type="ARBA" id="ARBA00023242"/>
    </source>
</evidence>
<comment type="subcellular location">
    <subcellularLocation>
        <location evidence="3">Chromosome</location>
    </subcellularLocation>
    <subcellularLocation>
        <location evidence="2">Nucleus</location>
    </subcellularLocation>
</comment>
<keyword evidence="12" id="KW-0067">ATP-binding</keyword>
<dbReference type="GO" id="GO:0000722">
    <property type="term" value="P:telomere maintenance via recombination"/>
    <property type="evidence" value="ECO:0007669"/>
    <property type="project" value="UniProtKB-ARBA"/>
</dbReference>
<dbReference type="GO" id="GO:0030870">
    <property type="term" value="C:Mre11 complex"/>
    <property type="evidence" value="ECO:0007669"/>
    <property type="project" value="InterPro"/>
</dbReference>
<sequence>MSAIYKLSIQGIRSFDSNDRETIEFGKPLTLIVGANGSGKTTIIECLKYATSGDLPPNSKGGAFVHDPKITGEKDIRAQVKLAFTSANNLNMIVTRNIQLLVKKTTTTFKTLEGQLVIVNGNGNRNTLSTRSVELDTQVPLYLGVPKAILDYVIFCHQEDSLWPLSEPANLKKKFDEIFQAMKFTKALDNLKGIKKDMSVDIKLLKQSVEHLRVDRDRSKMTEMNISQLEAKVDAYKDEVKQIESQLVDVTEQSDHLFKSNQDFQKILSRVENLKNNRESLSQQIQRLSKAVDIIDLPRKEVEELLNSFSSTLKVKETEMKQLEEETKQMKERAAKLQTDCNRLMIRQGELTAACEVNEKRKHRLNQMGQELVTLYKLTVNDQFTSDVILSKLESVRDKLRLQSEELEEVANREMRTLEQELNDIRRSAIVRNERLEYGKQDRDKISREIGRLQKELTTLDITGEDLEKERASLERFTEKLKEWEKMDVIGAINKQIKEKNDQMVILENELDTLQTRISKTNDQADLYARLSIVKQSLQEKSAEMKTKIQTLEDDSLVHRWELKYGPDLDIEFKRKYIDVQKEASSKRQLLQDLSKKYTEATLNLNNTETELGKNRKLKADLVAKLQEALPEDCSIEDYDEVVAECESSYRTALENLKMHQTTIEFNKRALEVAEKERSCYLCSRKFENEKFASTLLEKLRTRTDSKFEDTLKETVSNEKEYLDTLRSLKEDIISLESAKSRITNLSEAESNLREEVERLKVDRDQYEVGLKKVEEDRSHTEQILRAIVDYIIRSAKEIKQLEDQTKTITDELALYGTTEDGVRTVDELQTLQRGKNDLLRSCRKEINYLQEEKQSKLGEYTRLSSVIKERGSRVTELEKQLTLKENIAADINAKSEQLNDLESTIESLGKEVDAQNEKMKYAETQLMKRKETFAQEHTASQKSCKAIDDHISELSKLKADVDSFAIDGPQELESCTKQLEERQREVTSLSEAIESKSESLMKQAQRVKDSNNEKRNLEQNLELTNLKESLSSIEKEINDLDVQNAEAERDKYQQESLRLRNLYEKLSSENAGKLGEIKQLQNQIEAFARQLQTDYKDVENAYHKKWVELQTRTFVADDIDTYSKALDSAIMKYHGLKMQDINRIIDELWKRTYSGTDVDSIRIRSDEVGSSVKGKSYNYRVVMYKQDAELDMRGRCSAGQKVLASIIIRLALSEAFGVNCGVIALDEPTTNLDEENIESLAKSLSNIIEMRRHQKNFQLIVITHDEKFLNHMNASEFTDHFFRVKRDDRQKSQIEWVDISRVSD</sequence>
<accession>A0A7H9HN94</accession>
<evidence type="ECO:0000259" key="22">
    <source>
        <dbReference type="PROSITE" id="PS51131"/>
    </source>
</evidence>